<keyword evidence="2" id="KW-0479">Metal-binding</keyword>
<organism evidence="6 7">
    <name type="scientific">Pseudodesulfovibrio cashew</name>
    <dbReference type="NCBI Taxonomy" id="2678688"/>
    <lineage>
        <taxon>Bacteria</taxon>
        <taxon>Pseudomonadati</taxon>
        <taxon>Thermodesulfobacteriota</taxon>
        <taxon>Desulfovibrionia</taxon>
        <taxon>Desulfovibrionales</taxon>
        <taxon>Desulfovibrionaceae</taxon>
    </lineage>
</organism>
<dbReference type="Pfam" id="PF00037">
    <property type="entry name" value="Fer4"/>
    <property type="match status" value="2"/>
</dbReference>
<dbReference type="GO" id="GO:0051539">
    <property type="term" value="F:4 iron, 4 sulfur cluster binding"/>
    <property type="evidence" value="ECO:0007669"/>
    <property type="project" value="UniProtKB-KW"/>
</dbReference>
<sequence>MKALRAARMERCIGCHSCSLACSRQVHHFLSWNRAGIRIASAGGLSTGFEAKVCLACHPAPCAEACPSGALVQRRDGGVMQKKSLCVRCGLCAEACPVDAIYLDSENNPYVCIHCGQCVAFCPHNCLEMADLSPREKDGEADHD</sequence>
<reference evidence="6 7" key="1">
    <citation type="submission" date="2019-11" db="EMBL/GenBank/DDBJ databases">
        <authorList>
            <person name="Zheng R.K."/>
            <person name="Sun C.M."/>
        </authorList>
    </citation>
    <scope>NUCLEOTIDE SEQUENCE [LARGE SCALE GENOMIC DNA]</scope>
    <source>
        <strain evidence="6 7">SRB007</strain>
    </source>
</reference>
<keyword evidence="4" id="KW-0411">Iron-sulfur</keyword>
<dbReference type="GO" id="GO:0046872">
    <property type="term" value="F:metal ion binding"/>
    <property type="evidence" value="ECO:0007669"/>
    <property type="project" value="UniProtKB-KW"/>
</dbReference>
<evidence type="ECO:0000313" key="7">
    <source>
        <dbReference type="Proteomes" id="UP000428328"/>
    </source>
</evidence>
<keyword evidence="7" id="KW-1185">Reference proteome</keyword>
<feature type="domain" description="4Fe-4S ferredoxin-type" evidence="5">
    <location>
        <begin position="45"/>
        <end position="76"/>
    </location>
</feature>
<proteinExistence type="predicted"/>
<evidence type="ECO:0000256" key="3">
    <source>
        <dbReference type="ARBA" id="ARBA00023004"/>
    </source>
</evidence>
<dbReference type="SUPFAM" id="SSF54862">
    <property type="entry name" value="4Fe-4S ferredoxins"/>
    <property type="match status" value="1"/>
</dbReference>
<gene>
    <name evidence="6" type="ORF">GM415_03855</name>
</gene>
<dbReference type="PROSITE" id="PS00198">
    <property type="entry name" value="4FE4S_FER_1"/>
    <property type="match status" value="2"/>
</dbReference>
<dbReference type="Pfam" id="PF12800">
    <property type="entry name" value="Fer4_4"/>
    <property type="match status" value="1"/>
</dbReference>
<dbReference type="InterPro" id="IPR050294">
    <property type="entry name" value="RnfB_subfamily"/>
</dbReference>
<dbReference type="InterPro" id="IPR017896">
    <property type="entry name" value="4Fe4S_Fe-S-bd"/>
</dbReference>
<evidence type="ECO:0000313" key="6">
    <source>
        <dbReference type="EMBL" id="QGY39289.1"/>
    </source>
</evidence>
<feature type="domain" description="4Fe-4S ferredoxin-type" evidence="5">
    <location>
        <begin position="108"/>
        <end position="132"/>
    </location>
</feature>
<evidence type="ECO:0000256" key="1">
    <source>
        <dbReference type="ARBA" id="ARBA00022485"/>
    </source>
</evidence>
<name>A0A6I6JDN9_9BACT</name>
<dbReference type="PROSITE" id="PS51379">
    <property type="entry name" value="4FE4S_FER_2"/>
    <property type="match status" value="3"/>
</dbReference>
<dbReference type="KEGG" id="psel:GM415_03855"/>
<dbReference type="PANTHER" id="PTHR42859:SF15">
    <property type="entry name" value="IRON-SULFUR CLUSTER BINDING PROTEIN"/>
    <property type="match status" value="1"/>
</dbReference>
<keyword evidence="3" id="KW-0408">Iron</keyword>
<evidence type="ECO:0000256" key="4">
    <source>
        <dbReference type="ARBA" id="ARBA00023014"/>
    </source>
</evidence>
<dbReference type="Proteomes" id="UP000428328">
    <property type="component" value="Chromosome"/>
</dbReference>
<dbReference type="PANTHER" id="PTHR42859">
    <property type="entry name" value="OXIDOREDUCTASE"/>
    <property type="match status" value="1"/>
</dbReference>
<dbReference type="InterPro" id="IPR017900">
    <property type="entry name" value="4Fe4S_Fe_S_CS"/>
</dbReference>
<keyword evidence="1" id="KW-0004">4Fe-4S</keyword>
<accession>A0A6I6JDN9</accession>
<dbReference type="EMBL" id="CP046400">
    <property type="protein sequence ID" value="QGY39289.1"/>
    <property type="molecule type" value="Genomic_DNA"/>
</dbReference>
<protein>
    <submittedName>
        <fullName evidence="6">4Fe-4S dicluster domain-containing protein</fullName>
    </submittedName>
</protein>
<evidence type="ECO:0000256" key="2">
    <source>
        <dbReference type="ARBA" id="ARBA00022723"/>
    </source>
</evidence>
<evidence type="ECO:0000259" key="5">
    <source>
        <dbReference type="PROSITE" id="PS51379"/>
    </source>
</evidence>
<dbReference type="RefSeq" id="WP_158946514.1">
    <property type="nucleotide sequence ID" value="NZ_CP046400.1"/>
</dbReference>
<feature type="domain" description="4Fe-4S ferredoxin-type" evidence="5">
    <location>
        <begin position="77"/>
        <end position="106"/>
    </location>
</feature>
<dbReference type="Gene3D" id="3.30.70.20">
    <property type="match status" value="3"/>
</dbReference>
<dbReference type="AlphaFoldDB" id="A0A6I6JDN9"/>